<sequence length="300" mass="34458">MDFLNFLFFVNNILLTFVLYSGVGADVMCNDGTNDYWIDDKICGEVCPSQFIQDVDRDKGQLCNLPSSNAELFELKFWMIQNLSQTSITSSINSADNWENPFLVPYNSPTNTSPLPTRSRGFYFTSSSSIASNQPYIPSLYFTAALWITAITPGKILTVRAESTNYIELVLDDHYFAFNILAKTPHRDSDMPKITSIADSVWQYVLIQINQIDSDTIKLVIAINEDPGSIPNLFEHGYEARFPNKVYNWTIGKSDETSFNGFLYWIKGWNVLYHYHWSPDFSQLCNIRLPCNNFDEWRVK</sequence>
<protein>
    <submittedName>
        <fullName evidence="2">Uncharacterized protein</fullName>
    </submittedName>
</protein>
<dbReference type="AlphaFoldDB" id="A0AAU9KCK0"/>
<feature type="chain" id="PRO_5043728755" evidence="1">
    <location>
        <begin position="26"/>
        <end position="300"/>
    </location>
</feature>
<comment type="caution">
    <text evidence="2">The sequence shown here is derived from an EMBL/GenBank/DDBJ whole genome shotgun (WGS) entry which is preliminary data.</text>
</comment>
<evidence type="ECO:0000313" key="2">
    <source>
        <dbReference type="EMBL" id="CAG9335207.1"/>
    </source>
</evidence>
<proteinExistence type="predicted"/>
<feature type="signal peptide" evidence="1">
    <location>
        <begin position="1"/>
        <end position="25"/>
    </location>
</feature>
<dbReference type="Proteomes" id="UP001162131">
    <property type="component" value="Unassembled WGS sequence"/>
</dbReference>
<organism evidence="2 3">
    <name type="scientific">Blepharisma stoltei</name>
    <dbReference type="NCBI Taxonomy" id="1481888"/>
    <lineage>
        <taxon>Eukaryota</taxon>
        <taxon>Sar</taxon>
        <taxon>Alveolata</taxon>
        <taxon>Ciliophora</taxon>
        <taxon>Postciliodesmatophora</taxon>
        <taxon>Heterotrichea</taxon>
        <taxon>Heterotrichida</taxon>
        <taxon>Blepharismidae</taxon>
        <taxon>Blepharisma</taxon>
    </lineage>
</organism>
<accession>A0AAU9KCK0</accession>
<gene>
    <name evidence="2" type="ORF">BSTOLATCC_MIC63411</name>
</gene>
<dbReference type="EMBL" id="CAJZBQ010000061">
    <property type="protein sequence ID" value="CAG9335207.1"/>
    <property type="molecule type" value="Genomic_DNA"/>
</dbReference>
<evidence type="ECO:0000313" key="3">
    <source>
        <dbReference type="Proteomes" id="UP001162131"/>
    </source>
</evidence>
<reference evidence="2" key="1">
    <citation type="submission" date="2021-09" db="EMBL/GenBank/DDBJ databases">
        <authorList>
            <consortium name="AG Swart"/>
            <person name="Singh M."/>
            <person name="Singh A."/>
            <person name="Seah K."/>
            <person name="Emmerich C."/>
        </authorList>
    </citation>
    <scope>NUCLEOTIDE SEQUENCE</scope>
    <source>
        <strain evidence="2">ATCC30299</strain>
    </source>
</reference>
<keyword evidence="1" id="KW-0732">Signal</keyword>
<evidence type="ECO:0000256" key="1">
    <source>
        <dbReference type="SAM" id="SignalP"/>
    </source>
</evidence>
<name>A0AAU9KCK0_9CILI</name>
<keyword evidence="3" id="KW-1185">Reference proteome</keyword>